<organism evidence="4 5">
    <name type="scientific">Methylobacter tundripaludum</name>
    <dbReference type="NCBI Taxonomy" id="173365"/>
    <lineage>
        <taxon>Bacteria</taxon>
        <taxon>Pseudomonadati</taxon>
        <taxon>Pseudomonadota</taxon>
        <taxon>Gammaproteobacteria</taxon>
        <taxon>Methylococcales</taxon>
        <taxon>Methylococcaceae</taxon>
        <taxon>Methylobacter</taxon>
    </lineage>
</organism>
<dbReference type="InterPro" id="IPR019734">
    <property type="entry name" value="TPR_rpt"/>
</dbReference>
<dbReference type="Gene3D" id="3.40.50.300">
    <property type="entry name" value="P-loop containing nucleotide triphosphate hydrolases"/>
    <property type="match status" value="1"/>
</dbReference>
<comment type="caution">
    <text evidence="4">The sequence shown here is derived from an EMBL/GenBank/DDBJ whole genome shotgun (WGS) entry which is preliminary data.</text>
</comment>
<dbReference type="RefSeq" id="WP_104427531.1">
    <property type="nucleotide sequence ID" value="NZ_PTIZ01000001.1"/>
</dbReference>
<dbReference type="InterPro" id="IPR027417">
    <property type="entry name" value="P-loop_NTPase"/>
</dbReference>
<dbReference type="Pfam" id="PF13374">
    <property type="entry name" value="TPR_10"/>
    <property type="match status" value="1"/>
</dbReference>
<reference evidence="4 5" key="1">
    <citation type="submission" date="2018-02" db="EMBL/GenBank/DDBJ databases">
        <title>Subsurface microbial communities from deep shales in Ohio and West Virginia, USA.</title>
        <authorList>
            <person name="Wrighton K."/>
        </authorList>
    </citation>
    <scope>NUCLEOTIDE SEQUENCE [LARGE SCALE GENOMIC DNA]</scope>
    <source>
        <strain evidence="4 5">OWC-DMM</strain>
    </source>
</reference>
<keyword evidence="2" id="KW-0802">TPR repeat</keyword>
<dbReference type="SUPFAM" id="SSF52540">
    <property type="entry name" value="P-loop containing nucleoside triphosphate hydrolases"/>
    <property type="match status" value="1"/>
</dbReference>
<evidence type="ECO:0000313" key="5">
    <source>
        <dbReference type="Proteomes" id="UP000240010"/>
    </source>
</evidence>
<evidence type="ECO:0000256" key="2">
    <source>
        <dbReference type="ARBA" id="ARBA00022803"/>
    </source>
</evidence>
<evidence type="ECO:0000313" key="4">
    <source>
        <dbReference type="EMBL" id="PPK78185.1"/>
    </source>
</evidence>
<dbReference type="PANTHER" id="PTHR45641:SF19">
    <property type="entry name" value="NEPHROCYSTIN-3"/>
    <property type="match status" value="1"/>
</dbReference>
<dbReference type="AlphaFoldDB" id="A0A2S6HL22"/>
<proteinExistence type="predicted"/>
<dbReference type="InterPro" id="IPR042197">
    <property type="entry name" value="Apaf_helical"/>
</dbReference>
<feature type="domain" description="AAA+ ATPase" evidence="3">
    <location>
        <begin position="342"/>
        <end position="471"/>
    </location>
</feature>
<gene>
    <name evidence="4" type="ORF">B0F87_101567</name>
</gene>
<dbReference type="Proteomes" id="UP000240010">
    <property type="component" value="Unassembled WGS sequence"/>
</dbReference>
<dbReference type="Gene3D" id="1.10.8.430">
    <property type="entry name" value="Helical domain of apoptotic protease-activating factors"/>
    <property type="match status" value="1"/>
</dbReference>
<dbReference type="Gene3D" id="1.25.40.10">
    <property type="entry name" value="Tetratricopeptide repeat domain"/>
    <property type="match status" value="2"/>
</dbReference>
<dbReference type="PANTHER" id="PTHR45641">
    <property type="entry name" value="TETRATRICOPEPTIDE REPEAT PROTEIN (AFU_ORTHOLOGUE AFUA_6G03870)"/>
    <property type="match status" value="1"/>
</dbReference>
<accession>A0A2S6HL22</accession>
<dbReference type="SMART" id="SM00382">
    <property type="entry name" value="AAA"/>
    <property type="match status" value="1"/>
</dbReference>
<sequence length="973" mass="108347">MTSIPQQLKESLQKGSAIPFIGAGVSMSVKDKEGNALFPSWKSLLELAAIRLEKADNKPDEANIVKGYVKTNRLLDAANEAKQALAANWFDFLKQQFDHSEKNVAQDSLELARAIWQLGSKLIITSNYDHVLRWACPHVHDLEQWDIEAPVEQRELLRNGVNKPTVWHLHGRIDNAADIILAPDGYSKLYAEGTSEHKYQAALKTLQSQLSNRSFIFIGFSLADEDFVQQIQSLADIFKGAAGPHYVLLPEEQRGHFKKPTDCIEPIYFADFGAPQLALLNELAALAPQPDIIPRSGEVGECSPAKSVFSVPFASKGEQMIGREAALEQVHRQLHSGIRTAIGQTAAFQGLGGLGKTQLAVEYAYAYQKDYANGVIWINADQDLNVQLIQLAEKGWVSPVADQAFKLTTAIKRLHEVPDCLIIFDNLESLDTIKEILPAANVRSHILVTSRFEQAGFVAIPLDTLSPEQGLQLLLQEAGRQPQNSDECQAAASIVQQLDGLPLALELAGAFLQRRTTVSWQQYLELLHKNLPAAFLGSHASWTKHEADIYSTLKIHESLFNEEPLLKPLLNALTWSGSTAMSESLLCAMLAESELTNLIGALSLGCSLRILQQADDNNAYAVHRLVREVRRAELPLIESPEWVASCAGRLADWFASHRRNFSDLALFEANFDHLPAWQQNAQTLGLPLPAARLLWLQAYPAWHWGRYHEAQQLLEQAQVLYAQSVTEDIALKAHLLNDLGSVKNALGDSKTALALTQEALNLRLGLFGEAHQDTALSLGNIADYYHTLGNYAEALELGEQVLQIRSTLFGEQHPDTAISLDNVAGYYDALGKPAQALELGEQALQIRRKLFGKEHPDTAYSLHNVASFYRALGQLAQALELGEQAWRIQQKLFGDVHPDTVLSNHNLIAFLMVNKQRPEALKRLDTQLRLLKKDHPYYKDLQHLRAQLLSKPIRPGFRQQAKNSVKNKPKKRR</sequence>
<evidence type="ECO:0000256" key="1">
    <source>
        <dbReference type="ARBA" id="ARBA00022737"/>
    </source>
</evidence>
<keyword evidence="1" id="KW-0677">Repeat</keyword>
<dbReference type="GO" id="GO:0043531">
    <property type="term" value="F:ADP binding"/>
    <property type="evidence" value="ECO:0007669"/>
    <property type="project" value="InterPro"/>
</dbReference>
<dbReference type="Pfam" id="PF13424">
    <property type="entry name" value="TPR_12"/>
    <property type="match status" value="1"/>
</dbReference>
<dbReference type="InterPro" id="IPR011990">
    <property type="entry name" value="TPR-like_helical_dom_sf"/>
</dbReference>
<dbReference type="SMART" id="SM00028">
    <property type="entry name" value="TPR"/>
    <property type="match status" value="4"/>
</dbReference>
<protein>
    <submittedName>
        <fullName evidence="4">Putative ATPase</fullName>
    </submittedName>
</protein>
<dbReference type="Pfam" id="PF13289">
    <property type="entry name" value="SIR2_2"/>
    <property type="match status" value="1"/>
</dbReference>
<evidence type="ECO:0000259" key="3">
    <source>
        <dbReference type="SMART" id="SM00382"/>
    </source>
</evidence>
<dbReference type="InterPro" id="IPR003593">
    <property type="entry name" value="AAA+_ATPase"/>
</dbReference>
<dbReference type="EMBL" id="PTIZ01000001">
    <property type="protein sequence ID" value="PPK78185.1"/>
    <property type="molecule type" value="Genomic_DNA"/>
</dbReference>
<dbReference type="SUPFAM" id="SSF48452">
    <property type="entry name" value="TPR-like"/>
    <property type="match status" value="2"/>
</dbReference>
<name>A0A2S6HL22_9GAMM</name>